<feature type="region of interest" description="Disordered" evidence="1">
    <location>
        <begin position="172"/>
        <end position="221"/>
    </location>
</feature>
<evidence type="ECO:0000256" key="1">
    <source>
        <dbReference type="SAM" id="MobiDB-lite"/>
    </source>
</evidence>
<protein>
    <submittedName>
        <fullName evidence="3">Uncharacterized protein</fullName>
    </submittedName>
</protein>
<keyword evidence="2" id="KW-1133">Transmembrane helix</keyword>
<keyword evidence="2" id="KW-0812">Transmembrane</keyword>
<feature type="compositionally biased region" description="Basic and acidic residues" evidence="1">
    <location>
        <begin position="198"/>
        <end position="221"/>
    </location>
</feature>
<keyword evidence="4" id="KW-1185">Reference proteome</keyword>
<dbReference type="EMBL" id="JRKL02000164">
    <property type="protein sequence ID" value="KAF3974355.1"/>
    <property type="molecule type" value="Genomic_DNA"/>
</dbReference>
<comment type="caution">
    <text evidence="3">The sequence shown here is derived from an EMBL/GenBank/DDBJ whole genome shotgun (WGS) entry which is preliminary data.</text>
</comment>
<evidence type="ECO:0000313" key="3">
    <source>
        <dbReference type="EMBL" id="KAF3974355.1"/>
    </source>
</evidence>
<dbReference type="Proteomes" id="UP000737018">
    <property type="component" value="Unassembled WGS sequence"/>
</dbReference>
<dbReference type="OrthoDB" id="1716910at2759"/>
<sequence>MNVVVHKSWNLCPMKSILYITSTAATISIVLPHENVDGSPVPALFKERPPDYHMFLMFILFAFLGAFSALMLQHKPRVEKIFRISAIASMLSALAIVFNAAALCSSDSDRVLELQSRSKSSIIHLDDHSVSCYLTSTKTPRPYYLLIFFDATQLRIGPGRFLATRRVDGRFRPGQDQARRRSDSLASVPLHQATGLHRGRDPDLDPLRDQEDRQRRDLASRSEAHARRLGFRLLLQLHDKSD</sequence>
<proteinExistence type="predicted"/>
<gene>
    <name evidence="3" type="ORF">CMV_002308</name>
</gene>
<evidence type="ECO:0000313" key="4">
    <source>
        <dbReference type="Proteomes" id="UP000737018"/>
    </source>
</evidence>
<reference evidence="3" key="1">
    <citation type="submission" date="2020-03" db="EMBL/GenBank/DDBJ databases">
        <title>Castanea mollissima Vanexum genome sequencing.</title>
        <authorList>
            <person name="Staton M."/>
        </authorList>
    </citation>
    <scope>NUCLEOTIDE SEQUENCE</scope>
    <source>
        <tissue evidence="3">Leaf</tissue>
    </source>
</reference>
<dbReference type="AlphaFoldDB" id="A0A8J4RQD5"/>
<feature type="transmembrane region" description="Helical" evidence="2">
    <location>
        <begin position="52"/>
        <end position="72"/>
    </location>
</feature>
<evidence type="ECO:0000256" key="2">
    <source>
        <dbReference type="SAM" id="Phobius"/>
    </source>
</evidence>
<organism evidence="3 4">
    <name type="scientific">Castanea mollissima</name>
    <name type="common">Chinese chestnut</name>
    <dbReference type="NCBI Taxonomy" id="60419"/>
    <lineage>
        <taxon>Eukaryota</taxon>
        <taxon>Viridiplantae</taxon>
        <taxon>Streptophyta</taxon>
        <taxon>Embryophyta</taxon>
        <taxon>Tracheophyta</taxon>
        <taxon>Spermatophyta</taxon>
        <taxon>Magnoliopsida</taxon>
        <taxon>eudicotyledons</taxon>
        <taxon>Gunneridae</taxon>
        <taxon>Pentapetalae</taxon>
        <taxon>rosids</taxon>
        <taxon>fabids</taxon>
        <taxon>Fagales</taxon>
        <taxon>Fagaceae</taxon>
        <taxon>Castanea</taxon>
    </lineage>
</organism>
<name>A0A8J4RQD5_9ROSI</name>
<feature type="transmembrane region" description="Helical" evidence="2">
    <location>
        <begin position="84"/>
        <end position="103"/>
    </location>
</feature>
<accession>A0A8J4RQD5</accession>
<keyword evidence="2" id="KW-0472">Membrane</keyword>
<feature type="compositionally biased region" description="Basic and acidic residues" evidence="1">
    <location>
        <begin position="172"/>
        <end position="183"/>
    </location>
</feature>